<dbReference type="AlphaFoldDB" id="A0A3M3YC60"/>
<dbReference type="Proteomes" id="UP000279372">
    <property type="component" value="Unassembled WGS sequence"/>
</dbReference>
<accession>A0A3M3YC60</accession>
<organism evidence="1 2">
    <name type="scientific">Pseudomonas syringae pv. philadelphi</name>
    <dbReference type="NCBI Taxonomy" id="251706"/>
    <lineage>
        <taxon>Bacteria</taxon>
        <taxon>Pseudomonadati</taxon>
        <taxon>Pseudomonadota</taxon>
        <taxon>Gammaproteobacteria</taxon>
        <taxon>Pseudomonadales</taxon>
        <taxon>Pseudomonadaceae</taxon>
        <taxon>Pseudomonas</taxon>
    </lineage>
</organism>
<dbReference type="EMBL" id="RBQB01000355">
    <property type="protein sequence ID" value="RMO79776.1"/>
    <property type="molecule type" value="Genomic_DNA"/>
</dbReference>
<evidence type="ECO:0000313" key="1">
    <source>
        <dbReference type="EMBL" id="RMO79776.1"/>
    </source>
</evidence>
<gene>
    <name evidence="1" type="ORF">ALQ33_200022</name>
</gene>
<sequence>MPTRTERDVIVEQTSRWFAHSDWSLERFASERLAIALTAAGLIPEAEAPEDVDAYQRARKSWAQRVSRIFHETQPFPLEWKWAWVSCLPDDYQRAVRTELLAMAGCFDVRIPTMVGLVGAPSARANLGELTQTIGEFLAASAPAHDGKYDAADKPEDVDRMLMEGVEAISAMFNELVALSTGTGRPLPLMLLANMKGEAL</sequence>
<protein>
    <submittedName>
        <fullName evidence="1">Uncharacterized protein</fullName>
    </submittedName>
</protein>
<reference evidence="1 2" key="1">
    <citation type="submission" date="2018-08" db="EMBL/GenBank/DDBJ databases">
        <title>Recombination of ecologically and evolutionarily significant loci maintains genetic cohesion in the Pseudomonas syringae species complex.</title>
        <authorList>
            <person name="Dillon M."/>
            <person name="Thakur S."/>
            <person name="Almeida R.N.D."/>
            <person name="Weir B.S."/>
            <person name="Guttman D.S."/>
        </authorList>
    </citation>
    <scope>NUCLEOTIDE SEQUENCE [LARGE SCALE GENOMIC DNA]</scope>
    <source>
        <strain evidence="1 2">ICMP 8902</strain>
    </source>
</reference>
<evidence type="ECO:0000313" key="2">
    <source>
        <dbReference type="Proteomes" id="UP000279372"/>
    </source>
</evidence>
<name>A0A3M3YC60_9PSED</name>
<comment type="caution">
    <text evidence="1">The sequence shown here is derived from an EMBL/GenBank/DDBJ whole genome shotgun (WGS) entry which is preliminary data.</text>
</comment>
<proteinExistence type="predicted"/>